<dbReference type="RefSeq" id="WP_011444360.1">
    <property type="nucleotide sequence ID" value="NC_007794.1"/>
</dbReference>
<dbReference type="EMBL" id="CP000248">
    <property type="protein sequence ID" value="ABD25146.1"/>
    <property type="molecule type" value="Genomic_DNA"/>
</dbReference>
<dbReference type="AlphaFoldDB" id="Q2GAH7"/>
<dbReference type="STRING" id="279238.Saro_0699"/>
<organism evidence="2 3">
    <name type="scientific">Novosphingobium aromaticivorans (strain ATCC 700278 / DSM 12444 / CCUG 56034 / CIP 105152 / NBRC 16084 / F199)</name>
    <dbReference type="NCBI Taxonomy" id="279238"/>
    <lineage>
        <taxon>Bacteria</taxon>
        <taxon>Pseudomonadati</taxon>
        <taxon>Pseudomonadota</taxon>
        <taxon>Alphaproteobacteria</taxon>
        <taxon>Sphingomonadales</taxon>
        <taxon>Sphingomonadaceae</taxon>
        <taxon>Novosphingobium</taxon>
    </lineage>
</organism>
<accession>Q2GAH7</accession>
<name>Q2GAH7_NOVAD</name>
<sequence length="182" mass="20617">MTRHGIFRRLLSLLMIAWALGFIWFAVFLPRPAAEPARTDGIVVLTGGSGRIPHALRLLQTGAGRKLLVSGVDREVRPREFAVEYDVPSRLMTCCIVLGYDAVDTRSNAVESARWMQTNRIRSVRLVTTDWHMRRAAFDLAQEAPKDLVIVEDAVVSRPSFRILFIEYNKLVARLAAWLIGW</sequence>
<dbReference type="CDD" id="cd06259">
    <property type="entry name" value="YdcF-like"/>
    <property type="match status" value="1"/>
</dbReference>
<dbReference type="PANTHER" id="PTHR30336:SF4">
    <property type="entry name" value="ENVELOPE BIOGENESIS FACTOR ELYC"/>
    <property type="match status" value="1"/>
</dbReference>
<dbReference type="GO" id="GO:0000270">
    <property type="term" value="P:peptidoglycan metabolic process"/>
    <property type="evidence" value="ECO:0007669"/>
    <property type="project" value="TreeGrafter"/>
</dbReference>
<dbReference type="KEGG" id="nar:Saro_0699"/>
<dbReference type="GO" id="GO:0043164">
    <property type="term" value="P:Gram-negative-bacterium-type cell wall biogenesis"/>
    <property type="evidence" value="ECO:0007669"/>
    <property type="project" value="TreeGrafter"/>
</dbReference>
<dbReference type="Pfam" id="PF02698">
    <property type="entry name" value="DUF218"/>
    <property type="match status" value="1"/>
</dbReference>
<dbReference type="PANTHER" id="PTHR30336">
    <property type="entry name" value="INNER MEMBRANE PROTEIN, PROBABLE PERMEASE"/>
    <property type="match status" value="1"/>
</dbReference>
<evidence type="ECO:0000313" key="2">
    <source>
        <dbReference type="EMBL" id="ABD25146.1"/>
    </source>
</evidence>
<feature type="domain" description="DUF218" evidence="1">
    <location>
        <begin position="40"/>
        <end position="143"/>
    </location>
</feature>
<proteinExistence type="predicted"/>
<keyword evidence="3" id="KW-1185">Reference proteome</keyword>
<dbReference type="InterPro" id="IPR051599">
    <property type="entry name" value="Cell_Envelope_Assoc"/>
</dbReference>
<evidence type="ECO:0000313" key="3">
    <source>
        <dbReference type="Proteomes" id="UP000009134"/>
    </source>
</evidence>
<dbReference type="InterPro" id="IPR003848">
    <property type="entry name" value="DUF218"/>
</dbReference>
<evidence type="ECO:0000259" key="1">
    <source>
        <dbReference type="Pfam" id="PF02698"/>
    </source>
</evidence>
<dbReference type="eggNOG" id="COG1434">
    <property type="taxonomic scope" value="Bacteria"/>
</dbReference>
<dbReference type="Proteomes" id="UP000009134">
    <property type="component" value="Chromosome"/>
</dbReference>
<dbReference type="HOGENOM" id="CLU_080658_0_0_5"/>
<reference evidence="3" key="1">
    <citation type="submission" date="2006-01" db="EMBL/GenBank/DDBJ databases">
        <title>Complete sequence of Novosphingobium aromaticivorans DSM 12444.</title>
        <authorList>
            <consortium name="US DOE Joint Genome Institute"/>
            <person name="Copeland A."/>
            <person name="Lucas S."/>
            <person name="Lapidus A."/>
            <person name="Barry K."/>
            <person name="Detter J.C."/>
            <person name="Glavina T."/>
            <person name="Hammon N."/>
            <person name="Israni S."/>
            <person name="Pitluck S."/>
            <person name="Chain P."/>
            <person name="Malfatti S."/>
            <person name="Shin M."/>
            <person name="Vergez L."/>
            <person name="Schmutz J."/>
            <person name="Larimer F."/>
            <person name="Land M."/>
            <person name="Kyrpides N."/>
            <person name="Ivanova N."/>
            <person name="Fredrickson J."/>
            <person name="Balkwill D."/>
            <person name="Romine M.F."/>
            <person name="Richardson P."/>
        </authorList>
    </citation>
    <scope>NUCLEOTIDE SEQUENCE [LARGE SCALE GENOMIC DNA]</scope>
    <source>
        <strain evidence="3">ATCC 700278 / DSM 12444 / CCUG 56034 / CIP 105152 / NBRC 16084 / F199</strain>
    </source>
</reference>
<dbReference type="GO" id="GO:0005886">
    <property type="term" value="C:plasma membrane"/>
    <property type="evidence" value="ECO:0007669"/>
    <property type="project" value="TreeGrafter"/>
</dbReference>
<protein>
    <recommendedName>
        <fullName evidence="1">DUF218 domain-containing protein</fullName>
    </recommendedName>
</protein>
<gene>
    <name evidence="2" type="ordered locus">Saro_0699</name>
</gene>